<proteinExistence type="predicted"/>
<organism evidence="2">
    <name type="scientific">Fusarium oxysporum (strain Fo5176)</name>
    <name type="common">Fusarium vascular wilt</name>
    <dbReference type="NCBI Taxonomy" id="660025"/>
    <lineage>
        <taxon>Eukaryota</taxon>
        <taxon>Fungi</taxon>
        <taxon>Dikarya</taxon>
        <taxon>Ascomycota</taxon>
        <taxon>Pezizomycotina</taxon>
        <taxon>Sordariomycetes</taxon>
        <taxon>Hypocreomycetidae</taxon>
        <taxon>Hypocreales</taxon>
        <taxon>Nectriaceae</taxon>
        <taxon>Fusarium</taxon>
        <taxon>Fusarium oxysporum species complex</taxon>
    </lineage>
</organism>
<feature type="compositionally biased region" description="Acidic residues" evidence="1">
    <location>
        <begin position="420"/>
        <end position="445"/>
    </location>
</feature>
<accession>F9GEK8</accession>
<dbReference type="STRING" id="660025.F9GEK8"/>
<comment type="caution">
    <text evidence="2">The sequence shown here is derived from an EMBL/GenBank/DDBJ whole genome shotgun (WGS) entry which is preliminary data.</text>
</comment>
<evidence type="ECO:0000256" key="1">
    <source>
        <dbReference type="SAM" id="MobiDB-lite"/>
    </source>
</evidence>
<feature type="region of interest" description="Disordered" evidence="1">
    <location>
        <begin position="313"/>
        <end position="397"/>
    </location>
</feature>
<sequence>MGEIADMLHNLVGRARETLSRLTMTEGGGAGEFTARGALPVIPWSQIEDQHGESIIDHSFLRNAGNAGWLAAGNDWVIKMIISRPDKWAEWMVEGAENNEYREHPYRGAAIRQYARDVEQFRGEIFMLMHMLGGQPARSTEILGLRMWNTMNGGVRNIFIHEGMVCFVTMYHKGFRQTGNTKIIHRYVPRERSHTNSIRFSRSSTSLIRISRSTQGQAHLIKLKRGRPRKYDTPEAKARQDVIAKRARRQLRNPSVHGHVRFQVYAPQPICALSPSSSPQRRQQSTNCPYILVNVASRPYETETSLTSIGSNRTFEMGSISPSPLGEGTLRSPVMGPRGDQRHSARDDDICGIPNLKLHNSTISGSSKRESISVLPDRSASPSPDAHEAAESDWDGIRQDGNIAVQEEDAGDGLLSDVESQSEDTFETDLSSESDVSDAESEMDINDTGIPSESDLYLAKGFLERTWRCLCDCQEQEQEISSEDARSGLSLKNMADYWRNLAVPDAIGIASPQARTDVFSRTGTRY</sequence>
<feature type="compositionally biased region" description="Basic and acidic residues" evidence="1">
    <location>
        <begin position="339"/>
        <end position="349"/>
    </location>
</feature>
<dbReference type="EMBL" id="AFQF01006387">
    <property type="protein sequence ID" value="EGU72399.1"/>
    <property type="molecule type" value="Genomic_DNA"/>
</dbReference>
<protein>
    <submittedName>
        <fullName evidence="2">Uncharacterized protein</fullName>
    </submittedName>
</protein>
<dbReference type="AlphaFoldDB" id="F9GEK8"/>
<dbReference type="OrthoDB" id="5097175at2759"/>
<evidence type="ECO:0000313" key="2">
    <source>
        <dbReference type="EMBL" id="EGU72399.1"/>
    </source>
</evidence>
<reference evidence="2" key="1">
    <citation type="journal article" date="2012" name="Mol. Plant Microbe Interact.">
        <title>A highly conserved effector in Fusarium oxysporum is required for full virulence on Arabidopsis.</title>
        <authorList>
            <person name="Thatcher L.F."/>
            <person name="Gardiner D.M."/>
            <person name="Kazan K."/>
            <person name="Manners J."/>
        </authorList>
    </citation>
    <scope>NUCLEOTIDE SEQUENCE [LARGE SCALE GENOMIC DNA]</scope>
    <source>
        <strain evidence="2">Fo5176</strain>
    </source>
</reference>
<gene>
    <name evidence="2" type="ORF">FOXB_17092</name>
</gene>
<feature type="compositionally biased region" description="Basic and acidic residues" evidence="1">
    <location>
        <begin position="385"/>
        <end position="397"/>
    </location>
</feature>
<feature type="region of interest" description="Disordered" evidence="1">
    <location>
        <begin position="413"/>
        <end position="450"/>
    </location>
</feature>
<name>F9GEK8_FUSOF</name>